<feature type="transmembrane region" description="Helical" evidence="6">
    <location>
        <begin position="55"/>
        <end position="77"/>
    </location>
</feature>
<keyword evidence="5 6" id="KW-0472">Membrane</keyword>
<evidence type="ECO:0000256" key="6">
    <source>
        <dbReference type="SAM" id="Phobius"/>
    </source>
</evidence>
<evidence type="ECO:0000256" key="5">
    <source>
        <dbReference type="ARBA" id="ARBA00023136"/>
    </source>
</evidence>
<evidence type="ECO:0000256" key="1">
    <source>
        <dbReference type="ARBA" id="ARBA00004141"/>
    </source>
</evidence>
<dbReference type="AlphaFoldDB" id="A0A4R2RIP9"/>
<keyword evidence="9" id="KW-1185">Reference proteome</keyword>
<feature type="transmembrane region" description="Helical" evidence="6">
    <location>
        <begin position="89"/>
        <end position="109"/>
    </location>
</feature>
<dbReference type="InterPro" id="IPR000620">
    <property type="entry name" value="EamA_dom"/>
</dbReference>
<gene>
    <name evidence="8" type="ORF">EV663_101163</name>
</gene>
<dbReference type="GO" id="GO:0016020">
    <property type="term" value="C:membrane"/>
    <property type="evidence" value="ECO:0007669"/>
    <property type="project" value="UniProtKB-SubCell"/>
</dbReference>
<evidence type="ECO:0000313" key="9">
    <source>
        <dbReference type="Proteomes" id="UP000295050"/>
    </source>
</evidence>
<dbReference type="Pfam" id="PF00892">
    <property type="entry name" value="EamA"/>
    <property type="match status" value="2"/>
</dbReference>
<feature type="domain" description="EamA" evidence="7">
    <location>
        <begin position="24"/>
        <end position="156"/>
    </location>
</feature>
<evidence type="ECO:0000313" key="8">
    <source>
        <dbReference type="EMBL" id="TCP62903.1"/>
    </source>
</evidence>
<proteinExistence type="inferred from homology"/>
<evidence type="ECO:0000256" key="2">
    <source>
        <dbReference type="ARBA" id="ARBA00009853"/>
    </source>
</evidence>
<evidence type="ECO:0000256" key="4">
    <source>
        <dbReference type="ARBA" id="ARBA00022989"/>
    </source>
</evidence>
<comment type="caution">
    <text evidence="8">The sequence shown here is derived from an EMBL/GenBank/DDBJ whole genome shotgun (WGS) entry which is preliminary data.</text>
</comment>
<accession>A0A4R2RIP9</accession>
<dbReference type="Proteomes" id="UP000295050">
    <property type="component" value="Unassembled WGS sequence"/>
</dbReference>
<feature type="transmembrane region" description="Helical" evidence="6">
    <location>
        <begin position="162"/>
        <end position="182"/>
    </location>
</feature>
<comment type="similarity">
    <text evidence="2">Belongs to the drug/metabolite transporter (DMT) superfamily. 10 TMS drug/metabolite exporter (DME) (TC 2.A.7.3) family.</text>
</comment>
<sequence>MVLDDAWQRRQTDLMPQSPDRILTGILLMIGFTVTAPVMDSFAKMAAATIPVGQIVAARFLVQVAVLLPAAAILGCLSRPTLPEAGLHLARAMLILMATGAFFTALGTLPLADAIAIFFVEPFILTLLGAIFLGESVGWRRVLACIAGFAGAMLVIRPSFSAFGTVALLPLVTALCFALYVVLTRQVAQRLHPVALQAWTALAACLVIVPLLAGASGSGITPLDPVWPSGVAWVWLAGVGLAATVAHLFISAALRLAPTAVIAPLQYLEIVAAAVLGWLVFDDLPDPQALAGIAIIIGAGLYVFVRERHLSRLPPPPP</sequence>
<comment type="subcellular location">
    <subcellularLocation>
        <location evidence="1">Membrane</location>
        <topology evidence="1">Multi-pass membrane protein</topology>
    </subcellularLocation>
</comment>
<feature type="transmembrane region" description="Helical" evidence="6">
    <location>
        <begin position="21"/>
        <end position="43"/>
    </location>
</feature>
<keyword evidence="3 6" id="KW-0812">Transmembrane</keyword>
<feature type="domain" description="EamA" evidence="7">
    <location>
        <begin position="167"/>
        <end position="300"/>
    </location>
</feature>
<feature type="transmembrane region" description="Helical" evidence="6">
    <location>
        <begin position="194"/>
        <end position="213"/>
    </location>
</feature>
<feature type="transmembrane region" description="Helical" evidence="6">
    <location>
        <begin position="287"/>
        <end position="305"/>
    </location>
</feature>
<dbReference type="EMBL" id="SLXU01000001">
    <property type="protein sequence ID" value="TCP62903.1"/>
    <property type="molecule type" value="Genomic_DNA"/>
</dbReference>
<evidence type="ECO:0000256" key="3">
    <source>
        <dbReference type="ARBA" id="ARBA00022692"/>
    </source>
</evidence>
<feature type="transmembrane region" description="Helical" evidence="6">
    <location>
        <begin position="233"/>
        <end position="254"/>
    </location>
</feature>
<dbReference type="PANTHER" id="PTHR22911">
    <property type="entry name" value="ACYL-MALONYL CONDENSING ENZYME-RELATED"/>
    <property type="match status" value="1"/>
</dbReference>
<feature type="transmembrane region" description="Helical" evidence="6">
    <location>
        <begin position="261"/>
        <end position="281"/>
    </location>
</feature>
<feature type="transmembrane region" description="Helical" evidence="6">
    <location>
        <begin position="138"/>
        <end position="156"/>
    </location>
</feature>
<dbReference type="InterPro" id="IPR037185">
    <property type="entry name" value="EmrE-like"/>
</dbReference>
<keyword evidence="4 6" id="KW-1133">Transmembrane helix</keyword>
<dbReference type="PANTHER" id="PTHR22911:SF6">
    <property type="entry name" value="SOLUTE CARRIER FAMILY 35 MEMBER G1"/>
    <property type="match status" value="1"/>
</dbReference>
<organism evidence="8 9">
    <name type="scientific">Rhodovulum bhavnagarense</name>
    <dbReference type="NCBI Taxonomy" id="992286"/>
    <lineage>
        <taxon>Bacteria</taxon>
        <taxon>Pseudomonadati</taxon>
        <taxon>Pseudomonadota</taxon>
        <taxon>Alphaproteobacteria</taxon>
        <taxon>Rhodobacterales</taxon>
        <taxon>Paracoccaceae</taxon>
        <taxon>Rhodovulum</taxon>
    </lineage>
</organism>
<evidence type="ECO:0000259" key="7">
    <source>
        <dbReference type="Pfam" id="PF00892"/>
    </source>
</evidence>
<dbReference type="SUPFAM" id="SSF103481">
    <property type="entry name" value="Multidrug resistance efflux transporter EmrE"/>
    <property type="match status" value="2"/>
</dbReference>
<name>A0A4R2RIP9_9RHOB</name>
<reference evidence="8 9" key="1">
    <citation type="submission" date="2019-03" db="EMBL/GenBank/DDBJ databases">
        <title>Genomic Encyclopedia of Type Strains, Phase IV (KMG-IV): sequencing the most valuable type-strain genomes for metagenomic binning, comparative biology and taxonomic classification.</title>
        <authorList>
            <person name="Goeker M."/>
        </authorList>
    </citation>
    <scope>NUCLEOTIDE SEQUENCE [LARGE SCALE GENOMIC DNA]</scope>
    <source>
        <strain evidence="8 9">DSM 24766</strain>
    </source>
</reference>
<protein>
    <submittedName>
        <fullName evidence="8">Threonine/homoserine efflux transporter RhtA</fullName>
    </submittedName>
</protein>
<feature type="transmembrane region" description="Helical" evidence="6">
    <location>
        <begin position="115"/>
        <end position="133"/>
    </location>
</feature>